<feature type="signal peptide" evidence="2">
    <location>
        <begin position="1"/>
        <end position="23"/>
    </location>
</feature>
<gene>
    <name evidence="3" type="ORF">POL25_40410</name>
</gene>
<keyword evidence="2" id="KW-0732">Signal</keyword>
<evidence type="ECO:0000256" key="1">
    <source>
        <dbReference type="SAM" id="MobiDB-lite"/>
    </source>
</evidence>
<dbReference type="RefSeq" id="WP_272091756.1">
    <property type="nucleotide sequence ID" value="NZ_JAQNDL010000004.1"/>
</dbReference>
<dbReference type="Proteomes" id="UP001221686">
    <property type="component" value="Unassembled WGS sequence"/>
</dbReference>
<name>A0ABT5ED17_9BACT</name>
<accession>A0ABT5ED17</accession>
<feature type="region of interest" description="Disordered" evidence="1">
    <location>
        <begin position="37"/>
        <end position="78"/>
    </location>
</feature>
<feature type="chain" id="PRO_5045760969" evidence="2">
    <location>
        <begin position="24"/>
        <end position="359"/>
    </location>
</feature>
<evidence type="ECO:0000313" key="4">
    <source>
        <dbReference type="Proteomes" id="UP001221686"/>
    </source>
</evidence>
<evidence type="ECO:0000256" key="2">
    <source>
        <dbReference type="SAM" id="SignalP"/>
    </source>
</evidence>
<reference evidence="3 4" key="1">
    <citation type="submission" date="2022-11" db="EMBL/GenBank/DDBJ databases">
        <title>Minimal conservation of predation-associated metabolite biosynthetic gene clusters underscores biosynthetic potential of Myxococcota including descriptions for ten novel species: Archangium lansinium sp. nov., Myxococcus landrumus sp. nov., Nannocystis bai.</title>
        <authorList>
            <person name="Ahearne A."/>
            <person name="Stevens C."/>
            <person name="Dowd S."/>
        </authorList>
    </citation>
    <scope>NUCLEOTIDE SEQUENCE [LARGE SCALE GENOMIC DNA]</scope>
    <source>
        <strain evidence="3 4">BB15-2</strain>
    </source>
</reference>
<protein>
    <submittedName>
        <fullName evidence="3">Uncharacterized protein</fullName>
    </submittedName>
</protein>
<sequence>MSLPRFAYLSPLFAISAALALSACTYPKVLGDGQLDEDTDTLATSDTSGGPGTTGDPNTTTGTTSTTGNEPSTTDGDPPGVCDNPAYGCSQPPDCAEWNCGASASPFDADGCLRQDCLDSPCGADEICYHVEDKDASCDVRLTGCSEDPQNNVCTCEVTDDCYAAHCIPADEGPPVECPLIKEEAACLAADCNQFAMIQLHRVDENQQCVLDEVFPACLWFPANYVGGADAPGYYYEKATGRAGEHPAQWIDVPAGWGSCSDPDAPPACACVDQCIDFQAQADSVLEQDKPCNDVSDCVLAEAMCYQSDTCGNVGVHKDTLADWDVLHTHIQSSGCCDGADPCGATLACENNRCVAVFP</sequence>
<evidence type="ECO:0000313" key="3">
    <source>
        <dbReference type="EMBL" id="MDC0723219.1"/>
    </source>
</evidence>
<feature type="compositionally biased region" description="Low complexity" evidence="1">
    <location>
        <begin position="44"/>
        <end position="75"/>
    </location>
</feature>
<proteinExistence type="predicted"/>
<dbReference type="EMBL" id="JAQNDL010000004">
    <property type="protein sequence ID" value="MDC0723219.1"/>
    <property type="molecule type" value="Genomic_DNA"/>
</dbReference>
<comment type="caution">
    <text evidence="3">The sequence shown here is derived from an EMBL/GenBank/DDBJ whole genome shotgun (WGS) entry which is preliminary data.</text>
</comment>
<keyword evidence="4" id="KW-1185">Reference proteome</keyword>
<organism evidence="3 4">
    <name type="scientific">Nannocystis bainbridge</name>
    <dbReference type="NCBI Taxonomy" id="2995303"/>
    <lineage>
        <taxon>Bacteria</taxon>
        <taxon>Pseudomonadati</taxon>
        <taxon>Myxococcota</taxon>
        <taxon>Polyangia</taxon>
        <taxon>Nannocystales</taxon>
        <taxon>Nannocystaceae</taxon>
        <taxon>Nannocystis</taxon>
    </lineage>
</organism>
<dbReference type="PROSITE" id="PS51257">
    <property type="entry name" value="PROKAR_LIPOPROTEIN"/>
    <property type="match status" value="1"/>
</dbReference>